<dbReference type="InterPro" id="IPR008462">
    <property type="entry name" value="CsbD"/>
</dbReference>
<dbReference type="EMBL" id="BAABKP010000005">
    <property type="protein sequence ID" value="GAA4799731.1"/>
    <property type="molecule type" value="Genomic_DNA"/>
</dbReference>
<reference evidence="4" key="1">
    <citation type="journal article" date="2019" name="Int. J. Syst. Evol. Microbiol.">
        <title>The Global Catalogue of Microorganisms (GCM) 10K type strain sequencing project: providing services to taxonomists for standard genome sequencing and annotation.</title>
        <authorList>
            <consortium name="The Broad Institute Genomics Platform"/>
            <consortium name="The Broad Institute Genome Sequencing Center for Infectious Disease"/>
            <person name="Wu L."/>
            <person name="Ma J."/>
        </authorList>
    </citation>
    <scope>NUCLEOTIDE SEQUENCE [LARGE SCALE GENOMIC DNA]</scope>
    <source>
        <strain evidence="4">JCM 18541</strain>
    </source>
</reference>
<evidence type="ECO:0000313" key="4">
    <source>
        <dbReference type="Proteomes" id="UP001500187"/>
    </source>
</evidence>
<dbReference type="SUPFAM" id="SSF69047">
    <property type="entry name" value="Hypothetical protein YjbJ"/>
    <property type="match status" value="1"/>
</dbReference>
<protein>
    <submittedName>
        <fullName evidence="3">CsbD family protein</fullName>
    </submittedName>
</protein>
<dbReference type="Proteomes" id="UP001500187">
    <property type="component" value="Unassembled WGS sequence"/>
</dbReference>
<evidence type="ECO:0000313" key="3">
    <source>
        <dbReference type="EMBL" id="GAA4799731.1"/>
    </source>
</evidence>
<accession>A0ABP9BS53</accession>
<comment type="similarity">
    <text evidence="1">Belongs to the UPF0337 (CsbD) family.</text>
</comment>
<feature type="domain" description="CsbD-like" evidence="2">
    <location>
        <begin position="5"/>
        <end position="56"/>
    </location>
</feature>
<organism evidence="3 4">
    <name type="scientific">Rothia endophytica</name>
    <dbReference type="NCBI Taxonomy" id="1324766"/>
    <lineage>
        <taxon>Bacteria</taxon>
        <taxon>Bacillati</taxon>
        <taxon>Actinomycetota</taxon>
        <taxon>Actinomycetes</taxon>
        <taxon>Micrococcales</taxon>
        <taxon>Micrococcaceae</taxon>
        <taxon>Rothia</taxon>
    </lineage>
</organism>
<name>A0ABP9BS53_9MICC</name>
<dbReference type="Pfam" id="PF05532">
    <property type="entry name" value="CsbD"/>
    <property type="match status" value="1"/>
</dbReference>
<keyword evidence="4" id="KW-1185">Reference proteome</keyword>
<proteinExistence type="inferred from homology"/>
<sequence length="65" mass="6773">MAEDNKIDNGAENLAGKAKEFGGKVTGDSHLEAEGKTDQLKAGIKDKVEDIKGAVSGVTDSLKKD</sequence>
<gene>
    <name evidence="3" type="ORF">GCM10023352_19570</name>
</gene>
<dbReference type="RefSeq" id="WP_345447046.1">
    <property type="nucleotide sequence ID" value="NZ_BAABKP010000005.1"/>
</dbReference>
<evidence type="ECO:0000256" key="1">
    <source>
        <dbReference type="ARBA" id="ARBA00009129"/>
    </source>
</evidence>
<comment type="caution">
    <text evidence="3">The sequence shown here is derived from an EMBL/GenBank/DDBJ whole genome shotgun (WGS) entry which is preliminary data.</text>
</comment>
<dbReference type="InterPro" id="IPR036629">
    <property type="entry name" value="YjbJ_sf"/>
</dbReference>
<dbReference type="Gene3D" id="1.10.1470.10">
    <property type="entry name" value="YjbJ"/>
    <property type="match status" value="1"/>
</dbReference>
<evidence type="ECO:0000259" key="2">
    <source>
        <dbReference type="Pfam" id="PF05532"/>
    </source>
</evidence>